<comment type="cofactor">
    <cofactor evidence="1">
        <name>Mg(2+)</name>
        <dbReference type="ChEBI" id="CHEBI:18420"/>
    </cofactor>
</comment>
<dbReference type="EMBL" id="CP003540">
    <property type="protein sequence ID" value="AFK17466.1"/>
    <property type="molecule type" value="Genomic_DNA"/>
</dbReference>
<dbReference type="InterPro" id="IPR020084">
    <property type="entry name" value="NUDIX_hydrolase_CS"/>
</dbReference>
<keyword evidence="3 4" id="KW-0378">Hydrolase</keyword>
<dbReference type="Proteomes" id="UP000006465">
    <property type="component" value="Chromosome"/>
</dbReference>
<organism evidence="6 7">
    <name type="scientific">Corynebacterium pseudotuberculosis 258</name>
    <dbReference type="NCBI Taxonomy" id="1168865"/>
    <lineage>
        <taxon>Bacteria</taxon>
        <taxon>Bacillati</taxon>
        <taxon>Actinomycetota</taxon>
        <taxon>Actinomycetes</taxon>
        <taxon>Mycobacteriales</taxon>
        <taxon>Corynebacteriaceae</taxon>
        <taxon>Corynebacterium</taxon>
    </lineage>
</organism>
<comment type="similarity">
    <text evidence="2 4">Belongs to the Nudix hydrolase family.</text>
</comment>
<name>A0AAU8PNX0_CORPS</name>
<evidence type="ECO:0000256" key="2">
    <source>
        <dbReference type="ARBA" id="ARBA00005582"/>
    </source>
</evidence>
<dbReference type="SUPFAM" id="SSF55811">
    <property type="entry name" value="Nudix"/>
    <property type="match status" value="1"/>
</dbReference>
<dbReference type="PROSITE" id="PS51462">
    <property type="entry name" value="NUDIX"/>
    <property type="match status" value="1"/>
</dbReference>
<feature type="domain" description="Nudix hydrolase" evidence="5">
    <location>
        <begin position="53"/>
        <end position="182"/>
    </location>
</feature>
<dbReference type="AlphaFoldDB" id="A0AAU8PNX0"/>
<sequence>MSPTVNLISVTDDTDVADVVIYPRIIPAARVEHMPTTSGDGWVEGPNGTQLWGKYGAAGLLLTAARTQSVLMQHRASWTNYGGTWALPGGARELVETAEEAAAREAYEETGISLERYVFVQSLVTAGPYHSGWTYTTVLALTQEELDTVPNAESEELRWVPISEVHKLDLLPAFAATWENLKTRVEKMIGEM</sequence>
<proteinExistence type="inferred from homology"/>
<evidence type="ECO:0000256" key="1">
    <source>
        <dbReference type="ARBA" id="ARBA00001946"/>
    </source>
</evidence>
<evidence type="ECO:0000313" key="6">
    <source>
        <dbReference type="EMBL" id="AFK17466.1"/>
    </source>
</evidence>
<evidence type="ECO:0000259" key="5">
    <source>
        <dbReference type="PROSITE" id="PS51462"/>
    </source>
</evidence>
<dbReference type="PANTHER" id="PTHR43046:SF2">
    <property type="entry name" value="8-OXO-DGTP DIPHOSPHATASE-RELATED"/>
    <property type="match status" value="1"/>
</dbReference>
<dbReference type="Gene3D" id="3.90.79.10">
    <property type="entry name" value="Nucleoside Triphosphate Pyrophosphohydrolase"/>
    <property type="match status" value="1"/>
</dbReference>
<dbReference type="InterPro" id="IPR020476">
    <property type="entry name" value="Nudix_hydrolase"/>
</dbReference>
<protein>
    <submittedName>
        <fullName evidence="6">NUDIX domain-containing protein</fullName>
    </submittedName>
</protein>
<dbReference type="PANTHER" id="PTHR43046">
    <property type="entry name" value="GDP-MANNOSE MANNOSYL HYDROLASE"/>
    <property type="match status" value="1"/>
</dbReference>
<dbReference type="GO" id="GO:0016787">
    <property type="term" value="F:hydrolase activity"/>
    <property type="evidence" value="ECO:0007669"/>
    <property type="project" value="UniProtKB-KW"/>
</dbReference>
<dbReference type="InterPro" id="IPR000086">
    <property type="entry name" value="NUDIX_hydrolase_dom"/>
</dbReference>
<gene>
    <name evidence="6" type="ORF">CP258_09470</name>
</gene>
<reference evidence="6 7" key="1">
    <citation type="journal article" date="2013" name="J. Biotechnol.">
        <title>Genome sequence of Corynebacterium pseudotuberculosis biovar equi strain 258 and prediction of antigenic targets to improve biotechnological vaccine production.</title>
        <authorList>
            <person name="Soares S.C."/>
            <person name="Trost E."/>
            <person name="Ramos R.T."/>
            <person name="Carneiro A.R."/>
            <person name="Santos A.R."/>
            <person name="Pinto A.C."/>
            <person name="Barbosa E."/>
            <person name="Aburjaile F."/>
            <person name="Ali A."/>
            <person name="Diniz C.A."/>
            <person name="Hassan S.S."/>
            <person name="Fiaux K."/>
            <person name="Guimaraes L.C."/>
            <person name="Bakhtiar S.M."/>
            <person name="Pereira U."/>
            <person name="Almeida S.S."/>
            <person name="Abreu V.A."/>
            <person name="Rocha F.S."/>
            <person name="Dorella F.A."/>
            <person name="Miyoshi A."/>
            <person name="Silva A."/>
            <person name="Azevedo V."/>
            <person name="Tauch A."/>
        </authorList>
    </citation>
    <scope>NUCLEOTIDE SEQUENCE [LARGE SCALE GENOMIC DNA]</scope>
    <source>
        <strain evidence="6 7">258</strain>
    </source>
</reference>
<dbReference type="Pfam" id="PF00293">
    <property type="entry name" value="NUDIX"/>
    <property type="match status" value="1"/>
</dbReference>
<dbReference type="PRINTS" id="PR00502">
    <property type="entry name" value="NUDIXFAMILY"/>
</dbReference>
<evidence type="ECO:0000256" key="4">
    <source>
        <dbReference type="RuleBase" id="RU003476"/>
    </source>
</evidence>
<dbReference type="KEGG" id="coe:CP258_09470"/>
<evidence type="ECO:0000256" key="3">
    <source>
        <dbReference type="ARBA" id="ARBA00022801"/>
    </source>
</evidence>
<dbReference type="InterPro" id="IPR015797">
    <property type="entry name" value="NUDIX_hydrolase-like_dom_sf"/>
</dbReference>
<accession>A0AAU8PNX0</accession>
<dbReference type="PROSITE" id="PS00893">
    <property type="entry name" value="NUDIX_BOX"/>
    <property type="match status" value="1"/>
</dbReference>
<evidence type="ECO:0000313" key="7">
    <source>
        <dbReference type="Proteomes" id="UP000006465"/>
    </source>
</evidence>